<name>A0ABU3PVQ5_9ACTN</name>
<evidence type="ECO:0000256" key="3">
    <source>
        <dbReference type="ARBA" id="ARBA00022729"/>
    </source>
</evidence>
<reference evidence="10 11" key="1">
    <citation type="submission" date="2023-08" db="EMBL/GenBank/DDBJ databases">
        <title>Nocardioides seae sp. nov., a bacterium isolated from a soil.</title>
        <authorList>
            <person name="Wang X."/>
        </authorList>
    </citation>
    <scope>NUCLEOTIDE SEQUENCE [LARGE SCALE GENOMIC DNA]</scope>
    <source>
        <strain evidence="10 11">YZH12</strain>
    </source>
</reference>
<dbReference type="PIRSF" id="PIRSF036444">
    <property type="entry name" value="Pesterase_YvnB"/>
    <property type="match status" value="1"/>
</dbReference>
<dbReference type="PROSITE" id="PS51841">
    <property type="entry name" value="LTD"/>
    <property type="match status" value="1"/>
</dbReference>
<evidence type="ECO:0000259" key="8">
    <source>
        <dbReference type="PROSITE" id="PS50847"/>
    </source>
</evidence>
<protein>
    <submittedName>
        <fullName evidence="10">Lamin tail domain-containing protein</fullName>
    </submittedName>
</protein>
<evidence type="ECO:0000256" key="7">
    <source>
        <dbReference type="SAM" id="SignalP"/>
    </source>
</evidence>
<dbReference type="InterPro" id="IPR011401">
    <property type="entry name" value="Pesterase_YvnB"/>
</dbReference>
<organism evidence="10 11">
    <name type="scientific">Nocardioides imazamoxiresistens</name>
    <dbReference type="NCBI Taxonomy" id="3231893"/>
    <lineage>
        <taxon>Bacteria</taxon>
        <taxon>Bacillati</taxon>
        <taxon>Actinomycetota</taxon>
        <taxon>Actinomycetes</taxon>
        <taxon>Propionibacteriales</taxon>
        <taxon>Nocardioidaceae</taxon>
        <taxon>Nocardioides</taxon>
    </lineage>
</organism>
<evidence type="ECO:0000256" key="2">
    <source>
        <dbReference type="ARBA" id="ARBA00022525"/>
    </source>
</evidence>
<feature type="region of interest" description="Disordered" evidence="5">
    <location>
        <begin position="203"/>
        <end position="247"/>
    </location>
</feature>
<dbReference type="Pfam" id="PF00149">
    <property type="entry name" value="Metallophos"/>
    <property type="match status" value="1"/>
</dbReference>
<accession>A0ABU3PVQ5</accession>
<evidence type="ECO:0000313" key="11">
    <source>
        <dbReference type="Proteomes" id="UP001268542"/>
    </source>
</evidence>
<keyword evidence="1" id="KW-0134">Cell wall</keyword>
<keyword evidence="11" id="KW-1185">Reference proteome</keyword>
<comment type="caution">
    <text evidence="10">The sequence shown here is derived from an EMBL/GenBank/DDBJ whole genome shotgun (WGS) entry which is preliminary data.</text>
</comment>
<feature type="domain" description="Gram-positive cocci surface proteins LPxTG" evidence="8">
    <location>
        <begin position="1487"/>
        <end position="1522"/>
    </location>
</feature>
<dbReference type="RefSeq" id="WP_315732263.1">
    <property type="nucleotide sequence ID" value="NZ_JAVYII010000003.1"/>
</dbReference>
<dbReference type="SUPFAM" id="SSF56300">
    <property type="entry name" value="Metallo-dependent phosphatases"/>
    <property type="match status" value="1"/>
</dbReference>
<dbReference type="PANTHER" id="PTHR43143">
    <property type="entry name" value="METALLOPHOSPHOESTERASE, CALCINEURIN SUPERFAMILY"/>
    <property type="match status" value="1"/>
</dbReference>
<feature type="domain" description="LTD" evidence="9">
    <location>
        <begin position="239"/>
        <end position="402"/>
    </location>
</feature>
<feature type="transmembrane region" description="Helical" evidence="6">
    <location>
        <begin position="1497"/>
        <end position="1516"/>
    </location>
</feature>
<proteinExistence type="predicted"/>
<dbReference type="Proteomes" id="UP001268542">
    <property type="component" value="Unassembled WGS sequence"/>
</dbReference>
<feature type="compositionally biased region" description="Acidic residues" evidence="5">
    <location>
        <begin position="224"/>
        <end position="239"/>
    </location>
</feature>
<dbReference type="InterPro" id="IPR001322">
    <property type="entry name" value="Lamin_tail_dom"/>
</dbReference>
<dbReference type="InterPro" id="IPR051918">
    <property type="entry name" value="STPP_CPPED1"/>
</dbReference>
<dbReference type="EMBL" id="JAVYII010000003">
    <property type="protein sequence ID" value="MDT9592830.1"/>
    <property type="molecule type" value="Genomic_DNA"/>
</dbReference>
<evidence type="ECO:0000256" key="4">
    <source>
        <dbReference type="ARBA" id="ARBA00023088"/>
    </source>
</evidence>
<evidence type="ECO:0000259" key="9">
    <source>
        <dbReference type="PROSITE" id="PS51841"/>
    </source>
</evidence>
<dbReference type="InterPro" id="IPR004843">
    <property type="entry name" value="Calcineurin-like_PHP"/>
</dbReference>
<evidence type="ECO:0000256" key="5">
    <source>
        <dbReference type="SAM" id="MobiDB-lite"/>
    </source>
</evidence>
<dbReference type="Gene3D" id="3.60.21.10">
    <property type="match status" value="1"/>
</dbReference>
<dbReference type="InterPro" id="IPR019931">
    <property type="entry name" value="LPXTG_anchor"/>
</dbReference>
<feature type="chain" id="PRO_5045725309" evidence="7">
    <location>
        <begin position="32"/>
        <end position="1522"/>
    </location>
</feature>
<evidence type="ECO:0000313" key="10">
    <source>
        <dbReference type="EMBL" id="MDT9592830.1"/>
    </source>
</evidence>
<keyword evidence="4" id="KW-0572">Peptidoglycan-anchor</keyword>
<keyword evidence="3 7" id="KW-0732">Signal</keyword>
<keyword evidence="6" id="KW-0812">Transmembrane</keyword>
<keyword evidence="6" id="KW-0472">Membrane</keyword>
<evidence type="ECO:0000256" key="1">
    <source>
        <dbReference type="ARBA" id="ARBA00022512"/>
    </source>
</evidence>
<dbReference type="NCBIfam" id="TIGR01167">
    <property type="entry name" value="LPXTG_anchor"/>
    <property type="match status" value="1"/>
</dbReference>
<dbReference type="PROSITE" id="PS50847">
    <property type="entry name" value="GRAM_POS_ANCHORING"/>
    <property type="match status" value="1"/>
</dbReference>
<keyword evidence="2" id="KW-0964">Secreted</keyword>
<dbReference type="Pfam" id="PF00932">
    <property type="entry name" value="LTD"/>
    <property type="match status" value="1"/>
</dbReference>
<sequence length="1522" mass="159529">MPRSPLAPVPARRAVALGASLAALATGLALAPTGAVAAAAPPVFVSEILANPVGHDDFEYFEITNPTGAPVSLAQAGITFAYTYADSTDTTRDVPLTVESDVTVAPGGSAVLWLSYRNAAGTLDSFARSVEEFRAATGASADTQVVRVTGQAGMANGGDRGIRVLGPEGILTWSHYPAGSMADDLGVDFAVPAAVGQPARVLATTSPMTPGTVAPEALQPEGPGEPEEPGDPGDPEDVAGLEPDPTLSGATLQVTELLPNSRNVGSSDGFEFVEVYNAGSEPVDFADYALTYLYPQDYTTNTNEALWPSTPRDVTIPAGETLVLWIKNGPNDDLTDADFNAEFGSDLTLGEDLVEIRSAGMANGSPRGIDIRTNTGFSVNRAYYNMAGASDVADNRGIQYTASADDQGLQTIVAGRDPSPGRVQVDQVPGGLIVPPADAEAPQVADRTGAEIDPAAGLAIDLAVTDDVQVRTVTLELRNDVDDEPVAVNLVRDPADPTAYRHTVHPADVAGKSWYEYVVVATDGTRTTTTEARRVDVAGANDDPVRLNVTDGEFVGGTTSISAAGETFPPELDLTIDEQVVETRPSLERSPHFVFEYSQTDFYFRNGVRIGDEILAIFDEGSYERTETLSVPVPLEHITQGEPLSVDVWAGTKAGPWIDEDENNDDFVISGMRLVLPDGRTLRPAGYDDPTRIVQMGDSAGKNDFFVSEFTLPDDAYSAVAHDWDTTATTDGAHTVAATDGTDSASAEVLVDNTAPTVTPSVEEGRVYQGEFVVDAEITDGSGSGVADVVALLDGKPVALGTTTSSTTLAAGDHVLSVTATDAVGNVTTSTTTFVVPEEQPGADGLAPAEGAEVEAGSAILQAEVSDPTGDALDVSFREGYRMQLGDDAVVAGSGTTTDAGALERTPEAARSAAELPTTAGLAPVASTDELPYYTFDVTVPADAGADASVRLTWDGTADADAQVILYALAADGSSWIEVARHLTTTDGEEFALTGTVGVADAVRDGVVSVLVQHSEGYASPDLSTRDTAVTPRHADDTPRSEYDFSFAWESDTQYYNEEFTQHQSAIHDYVLDQREEQNIGYLFHTGDIVDDWDQPYQWQNASPQYQRLDDAGFPYGVLAGNHDVGNRPADYSVYSQHFGEARFAGNPWYGGSYKDNRGHYDLVSAGGIDFLMLYMGWDPGDEEIAWMNEVLAAHPERVAVVSLHEFLLTTGGLGPIPQRIMDEVVATNPNVEMVLSGHYHDAYTRIDAFDDDGDGVPDRDVHSMLFDYQGLPEGGQGFLRLMQFDNEGEQMRVRTFSPSLDRYNSEEPSLLGPADDPWYYQDFELDYADLGIAPSDKSLTTTGFTADVLTTREIGAVTDVPSGGVAAVPWDLETPGVYSWYAVVSDPHGGVETTAVRSFRLVAAPVDPTDPTDPGDGDDGSDGGSDGGSGGAPGPGGDVGGHAPGGPGGSGSGPGAGAGGGTGPGSGGWVGDSRPGSGKVVGRGPLPDTGSTVSPALLAGALGLLGAGTALLLAARRRRAD</sequence>
<dbReference type="PANTHER" id="PTHR43143:SF5">
    <property type="entry name" value="SECRETED PROTEIN"/>
    <property type="match status" value="1"/>
</dbReference>
<keyword evidence="6" id="KW-1133">Transmembrane helix</keyword>
<dbReference type="InterPro" id="IPR029052">
    <property type="entry name" value="Metallo-depent_PP-like"/>
</dbReference>
<feature type="signal peptide" evidence="7">
    <location>
        <begin position="1"/>
        <end position="31"/>
    </location>
</feature>
<evidence type="ECO:0000256" key="6">
    <source>
        <dbReference type="SAM" id="Phobius"/>
    </source>
</evidence>
<feature type="compositionally biased region" description="Gly residues" evidence="5">
    <location>
        <begin position="1423"/>
        <end position="1471"/>
    </location>
</feature>
<gene>
    <name evidence="10" type="ORF">RDV89_07110</name>
</gene>
<feature type="region of interest" description="Disordered" evidence="5">
    <location>
        <begin position="1406"/>
        <end position="1495"/>
    </location>
</feature>